<proteinExistence type="predicted"/>
<dbReference type="GeneID" id="113146223"/>
<dbReference type="PROSITE" id="PS00027">
    <property type="entry name" value="HOMEOBOX_1"/>
    <property type="match status" value="1"/>
</dbReference>
<evidence type="ECO:0000256" key="3">
    <source>
        <dbReference type="ARBA" id="ARBA00023015"/>
    </source>
</evidence>
<keyword evidence="2" id="KW-0217">Developmental protein</keyword>
<dbReference type="Pfam" id="PF00046">
    <property type="entry name" value="Homeodomain"/>
    <property type="match status" value="1"/>
</dbReference>
<keyword evidence="7 8" id="KW-0539">Nucleus</keyword>
<feature type="compositionally biased region" description="Pro residues" evidence="10">
    <location>
        <begin position="74"/>
        <end position="92"/>
    </location>
</feature>
<dbReference type="InterPro" id="IPR009057">
    <property type="entry name" value="Homeodomain-like_sf"/>
</dbReference>
<keyword evidence="13" id="KW-1185">Reference proteome</keyword>
<evidence type="ECO:0000256" key="2">
    <source>
        <dbReference type="ARBA" id="ARBA00022473"/>
    </source>
</evidence>
<evidence type="ECO:0000256" key="7">
    <source>
        <dbReference type="ARBA" id="ARBA00023242"/>
    </source>
</evidence>
<evidence type="ECO:0000256" key="4">
    <source>
        <dbReference type="ARBA" id="ARBA00023125"/>
    </source>
</evidence>
<dbReference type="GeneTree" id="ENSGT00940000157315"/>
<dbReference type="GO" id="GO:0000978">
    <property type="term" value="F:RNA polymerase II cis-regulatory region sequence-specific DNA binding"/>
    <property type="evidence" value="ECO:0007669"/>
    <property type="project" value="TreeGrafter"/>
</dbReference>
<evidence type="ECO:0000259" key="11">
    <source>
        <dbReference type="PROSITE" id="PS50071"/>
    </source>
</evidence>
<dbReference type="OrthoDB" id="6159439at2759"/>
<feature type="region of interest" description="Disordered" evidence="10">
    <location>
        <begin position="216"/>
        <end position="236"/>
    </location>
</feature>
<keyword evidence="5 8" id="KW-0371">Homeobox</keyword>
<name>A0A7N8XNV2_9TELE</name>
<keyword evidence="3" id="KW-0805">Transcription regulation</keyword>
<accession>A0A7N8XNV2</accession>
<dbReference type="RefSeq" id="XP_026189360.1">
    <property type="nucleotide sequence ID" value="XM_026333575.2"/>
</dbReference>
<dbReference type="AlphaFoldDB" id="A0A7N8XNV2"/>
<feature type="domain" description="Homeobox" evidence="11">
    <location>
        <begin position="229"/>
        <end position="289"/>
    </location>
</feature>
<dbReference type="GO" id="GO:0005634">
    <property type="term" value="C:nucleus"/>
    <property type="evidence" value="ECO:0007669"/>
    <property type="project" value="UniProtKB-SubCell"/>
</dbReference>
<evidence type="ECO:0000256" key="9">
    <source>
        <dbReference type="RuleBase" id="RU000682"/>
    </source>
</evidence>
<dbReference type="CDD" id="cd00086">
    <property type="entry name" value="homeodomain"/>
    <property type="match status" value="1"/>
</dbReference>
<dbReference type="PANTHER" id="PTHR45946">
    <property type="entry name" value="HOMEOBOX PROTEIN ROUGH-RELATED"/>
    <property type="match status" value="1"/>
</dbReference>
<reference evidence="12" key="2">
    <citation type="submission" date="2025-09" db="UniProtKB">
        <authorList>
            <consortium name="Ensembl"/>
        </authorList>
    </citation>
    <scope>IDENTIFICATION</scope>
</reference>
<evidence type="ECO:0000256" key="8">
    <source>
        <dbReference type="PROSITE-ProRule" id="PRU00108"/>
    </source>
</evidence>
<feature type="region of interest" description="Disordered" evidence="10">
    <location>
        <begin position="287"/>
        <end position="328"/>
    </location>
</feature>
<comment type="subcellular location">
    <subcellularLocation>
        <location evidence="1 8 9">Nucleus</location>
    </subcellularLocation>
</comment>
<dbReference type="Proteomes" id="UP000261640">
    <property type="component" value="Unplaced"/>
</dbReference>
<dbReference type="InterPro" id="IPR017970">
    <property type="entry name" value="Homeobox_CS"/>
</dbReference>
<sequence length="328" mass="35325">MTSHQELTAEGESSPLFTGCCLAKEVINRDLGCRIHPEVSIRDEEGKLEVLEVASRFNSAHPELTLSSSLASDSPPPPPPPPPPAAPAPASPAPCETLEGFSAPACPHSSRVPWRCRAQGQGSPGRGFCATNNNETRHSGFGSFTEPTQSYSHNGPGMHVAVRGSDCTAADRNERSKTFEWMRVKRSPHRAAREHTTCGLSIAGSGLGAVGAGSSSSSSSSICTDRHPAVNGASRTSFSTKQLTELEKEFHFNKYLQRARRVEVARALQLSETQVKVWFQNRRMKQKKLQKDGLLRDPGPAGPYPHTDTLDACPSPGPTSPRQLPLNS</sequence>
<keyword evidence="6" id="KW-0804">Transcription</keyword>
<dbReference type="CTD" id="58046"/>
<evidence type="ECO:0000256" key="5">
    <source>
        <dbReference type="ARBA" id="ARBA00023155"/>
    </source>
</evidence>
<dbReference type="InterPro" id="IPR001356">
    <property type="entry name" value="HD"/>
</dbReference>
<dbReference type="SUPFAM" id="SSF46689">
    <property type="entry name" value="Homeodomain-like"/>
    <property type="match status" value="1"/>
</dbReference>
<evidence type="ECO:0000256" key="6">
    <source>
        <dbReference type="ARBA" id="ARBA00023163"/>
    </source>
</evidence>
<dbReference type="InterPro" id="IPR020479">
    <property type="entry name" value="HD_metazoa"/>
</dbReference>
<feature type="region of interest" description="Disordered" evidence="10">
    <location>
        <begin position="62"/>
        <end position="96"/>
    </location>
</feature>
<dbReference type="GO" id="GO:0000981">
    <property type="term" value="F:DNA-binding transcription factor activity, RNA polymerase II-specific"/>
    <property type="evidence" value="ECO:0007669"/>
    <property type="project" value="InterPro"/>
</dbReference>
<organism evidence="12 13">
    <name type="scientific">Mastacembelus armatus</name>
    <name type="common">zig-zag eel</name>
    <dbReference type="NCBI Taxonomy" id="205130"/>
    <lineage>
        <taxon>Eukaryota</taxon>
        <taxon>Metazoa</taxon>
        <taxon>Chordata</taxon>
        <taxon>Craniata</taxon>
        <taxon>Vertebrata</taxon>
        <taxon>Euteleostomi</taxon>
        <taxon>Actinopterygii</taxon>
        <taxon>Neopterygii</taxon>
        <taxon>Teleostei</taxon>
        <taxon>Neoteleostei</taxon>
        <taxon>Acanthomorphata</taxon>
        <taxon>Anabantaria</taxon>
        <taxon>Synbranchiformes</taxon>
        <taxon>Mastacembelidae</taxon>
        <taxon>Mastacembelus</taxon>
    </lineage>
</organism>
<dbReference type="PROSITE" id="PS50071">
    <property type="entry name" value="HOMEOBOX_2"/>
    <property type="match status" value="1"/>
</dbReference>
<dbReference type="SUPFAM" id="SSF101447">
    <property type="entry name" value="Formin homology 2 domain (FH2 domain)"/>
    <property type="match status" value="1"/>
</dbReference>
<dbReference type="Ensembl" id="ENSMAMT00000069049.1">
    <property type="protein sequence ID" value="ENSMAMP00000053013.1"/>
    <property type="gene ID" value="ENSMAMG00000024742.1"/>
</dbReference>
<dbReference type="InParanoid" id="A0A7N8XNV2"/>
<evidence type="ECO:0000313" key="13">
    <source>
        <dbReference type="Proteomes" id="UP000261640"/>
    </source>
</evidence>
<evidence type="ECO:0000256" key="1">
    <source>
        <dbReference type="ARBA" id="ARBA00004123"/>
    </source>
</evidence>
<dbReference type="InterPro" id="IPR046327">
    <property type="entry name" value="HXA1/B1/D1"/>
</dbReference>
<dbReference type="PANTHER" id="PTHR45946:SF5">
    <property type="entry name" value="HOMEOBOX PROTEIN HOX-B1"/>
    <property type="match status" value="1"/>
</dbReference>
<reference evidence="12" key="1">
    <citation type="submission" date="2025-08" db="UniProtKB">
        <authorList>
            <consortium name="Ensembl"/>
        </authorList>
    </citation>
    <scope>IDENTIFICATION</scope>
</reference>
<evidence type="ECO:0000313" key="12">
    <source>
        <dbReference type="Ensembl" id="ENSMAMP00000053013.1"/>
    </source>
</evidence>
<protein>
    <submittedName>
        <fullName evidence="12">Homeobox C1a</fullName>
    </submittedName>
</protein>
<dbReference type="SMART" id="SM00389">
    <property type="entry name" value="HOX"/>
    <property type="match status" value="1"/>
</dbReference>
<feature type="DNA-binding region" description="Homeobox" evidence="8">
    <location>
        <begin position="231"/>
        <end position="290"/>
    </location>
</feature>
<evidence type="ECO:0000256" key="10">
    <source>
        <dbReference type="SAM" id="MobiDB-lite"/>
    </source>
</evidence>
<keyword evidence="4 8" id="KW-0238">DNA-binding</keyword>
<dbReference type="Gene3D" id="1.10.10.60">
    <property type="entry name" value="Homeodomain-like"/>
    <property type="match status" value="1"/>
</dbReference>
<dbReference type="PRINTS" id="PR00024">
    <property type="entry name" value="HOMEOBOX"/>
</dbReference>